<evidence type="ECO:0000256" key="1">
    <source>
        <dbReference type="ARBA" id="ARBA00009437"/>
    </source>
</evidence>
<dbReference type="CDD" id="cd05466">
    <property type="entry name" value="PBP2_LTTR_substrate"/>
    <property type="match status" value="1"/>
</dbReference>
<evidence type="ECO:0000259" key="5">
    <source>
        <dbReference type="PROSITE" id="PS50931"/>
    </source>
</evidence>
<proteinExistence type="inferred from homology"/>
<accession>A0A9D1TBH5</accession>
<dbReference type="Gene3D" id="1.10.10.10">
    <property type="entry name" value="Winged helix-like DNA-binding domain superfamily/Winged helix DNA-binding domain"/>
    <property type="match status" value="1"/>
</dbReference>
<feature type="domain" description="HTH lysR-type" evidence="5">
    <location>
        <begin position="1"/>
        <end position="58"/>
    </location>
</feature>
<name>A0A9D1TBH5_9FIRM</name>
<dbReference type="Proteomes" id="UP000824169">
    <property type="component" value="Unassembled WGS sequence"/>
</dbReference>
<evidence type="ECO:0000256" key="3">
    <source>
        <dbReference type="ARBA" id="ARBA00023125"/>
    </source>
</evidence>
<reference evidence="6" key="1">
    <citation type="submission" date="2020-10" db="EMBL/GenBank/DDBJ databases">
        <authorList>
            <person name="Gilroy R."/>
        </authorList>
    </citation>
    <scope>NUCLEOTIDE SEQUENCE</scope>
    <source>
        <strain evidence="6">CHK188-20938</strain>
    </source>
</reference>
<dbReference type="InterPro" id="IPR050950">
    <property type="entry name" value="HTH-type_LysR_regulators"/>
</dbReference>
<keyword evidence="3" id="KW-0238">DNA-binding</keyword>
<dbReference type="InterPro" id="IPR005119">
    <property type="entry name" value="LysR_subst-bd"/>
</dbReference>
<organism evidence="6 7">
    <name type="scientific">Candidatus Scatomonas pullistercoris</name>
    <dbReference type="NCBI Taxonomy" id="2840920"/>
    <lineage>
        <taxon>Bacteria</taxon>
        <taxon>Bacillati</taxon>
        <taxon>Bacillota</taxon>
        <taxon>Clostridia</taxon>
        <taxon>Lachnospirales</taxon>
        <taxon>Lachnospiraceae</taxon>
        <taxon>Lachnospiraceae incertae sedis</taxon>
        <taxon>Candidatus Scatomonas</taxon>
    </lineage>
</organism>
<dbReference type="SUPFAM" id="SSF46785">
    <property type="entry name" value="Winged helix' DNA-binding domain"/>
    <property type="match status" value="1"/>
</dbReference>
<keyword evidence="2" id="KW-0805">Transcription regulation</keyword>
<dbReference type="PANTHER" id="PTHR30419:SF8">
    <property type="entry name" value="NITROGEN ASSIMILATION TRANSCRIPTIONAL ACTIVATOR-RELATED"/>
    <property type="match status" value="1"/>
</dbReference>
<dbReference type="PROSITE" id="PS50931">
    <property type="entry name" value="HTH_LYSR"/>
    <property type="match status" value="1"/>
</dbReference>
<dbReference type="GO" id="GO:0005829">
    <property type="term" value="C:cytosol"/>
    <property type="evidence" value="ECO:0007669"/>
    <property type="project" value="TreeGrafter"/>
</dbReference>
<keyword evidence="4" id="KW-0804">Transcription</keyword>
<dbReference type="GO" id="GO:0003677">
    <property type="term" value="F:DNA binding"/>
    <property type="evidence" value="ECO:0007669"/>
    <property type="project" value="UniProtKB-KW"/>
</dbReference>
<reference evidence="6" key="2">
    <citation type="journal article" date="2021" name="PeerJ">
        <title>Extensive microbial diversity within the chicken gut microbiome revealed by metagenomics and culture.</title>
        <authorList>
            <person name="Gilroy R."/>
            <person name="Ravi A."/>
            <person name="Getino M."/>
            <person name="Pursley I."/>
            <person name="Horton D.L."/>
            <person name="Alikhan N.F."/>
            <person name="Baker D."/>
            <person name="Gharbi K."/>
            <person name="Hall N."/>
            <person name="Watson M."/>
            <person name="Adriaenssens E.M."/>
            <person name="Foster-Nyarko E."/>
            <person name="Jarju S."/>
            <person name="Secka A."/>
            <person name="Antonio M."/>
            <person name="Oren A."/>
            <person name="Chaudhuri R.R."/>
            <person name="La Ragione R."/>
            <person name="Hildebrand F."/>
            <person name="Pallen M.J."/>
        </authorList>
    </citation>
    <scope>NUCLEOTIDE SEQUENCE</scope>
    <source>
        <strain evidence="6">CHK188-20938</strain>
    </source>
</reference>
<dbReference type="Pfam" id="PF00126">
    <property type="entry name" value="HTH_1"/>
    <property type="match status" value="1"/>
</dbReference>
<dbReference type="SUPFAM" id="SSF53850">
    <property type="entry name" value="Periplasmic binding protein-like II"/>
    <property type="match status" value="1"/>
</dbReference>
<dbReference type="AlphaFoldDB" id="A0A9D1TBH5"/>
<comment type="caution">
    <text evidence="6">The sequence shown here is derived from an EMBL/GenBank/DDBJ whole genome shotgun (WGS) entry which is preliminary data.</text>
</comment>
<dbReference type="InterPro" id="IPR036388">
    <property type="entry name" value="WH-like_DNA-bd_sf"/>
</dbReference>
<evidence type="ECO:0000313" key="6">
    <source>
        <dbReference type="EMBL" id="HIV25707.1"/>
    </source>
</evidence>
<dbReference type="InterPro" id="IPR036390">
    <property type="entry name" value="WH_DNA-bd_sf"/>
</dbReference>
<protein>
    <submittedName>
        <fullName evidence="6">LysR family transcriptional regulator</fullName>
    </submittedName>
</protein>
<evidence type="ECO:0000256" key="2">
    <source>
        <dbReference type="ARBA" id="ARBA00023015"/>
    </source>
</evidence>
<dbReference type="Gene3D" id="3.40.190.290">
    <property type="match status" value="1"/>
</dbReference>
<dbReference type="GO" id="GO:0003700">
    <property type="term" value="F:DNA-binding transcription factor activity"/>
    <property type="evidence" value="ECO:0007669"/>
    <property type="project" value="InterPro"/>
</dbReference>
<dbReference type="InterPro" id="IPR000847">
    <property type="entry name" value="LysR_HTH_N"/>
</dbReference>
<dbReference type="PANTHER" id="PTHR30419">
    <property type="entry name" value="HTH-TYPE TRANSCRIPTIONAL REGULATOR YBHD"/>
    <property type="match status" value="1"/>
</dbReference>
<sequence length="302" mass="34957">MSIQDLEYFAAVCRERSINRAAKLLYITPQGLSKSIKALEQELNAKLLNRSSSGITLTECGRYLQEHLDAFLENYYSICRGIQSITQRQNHEIDLLSAYGILRLVTPECLTDFQRQHPEIRLHYREYPDRQVERLFSAKEGNVAFTIAPVSPGDCAVQKLESFEIKLLVNRSHPLSGRETVTIGDLRGEPLYIESSEFQIYHLITDRCREAGFEPVIVFETSGFSLCHKMVRQNKGISVTVDFIFEDMQDPELVSIPFSDGNYRWTTCMVTRKEDMDNPDLLLFRNHILHWMEDIKTGRIRR</sequence>
<dbReference type="Pfam" id="PF03466">
    <property type="entry name" value="LysR_substrate"/>
    <property type="match status" value="1"/>
</dbReference>
<evidence type="ECO:0000313" key="7">
    <source>
        <dbReference type="Proteomes" id="UP000824169"/>
    </source>
</evidence>
<comment type="similarity">
    <text evidence="1">Belongs to the LysR transcriptional regulatory family.</text>
</comment>
<evidence type="ECO:0000256" key="4">
    <source>
        <dbReference type="ARBA" id="ARBA00023163"/>
    </source>
</evidence>
<gene>
    <name evidence="6" type="ORF">IAB71_08045</name>
</gene>
<dbReference type="EMBL" id="DVOO01000024">
    <property type="protein sequence ID" value="HIV25707.1"/>
    <property type="molecule type" value="Genomic_DNA"/>
</dbReference>